<accession>A0A0C3ESN9</accession>
<evidence type="ECO:0000313" key="1">
    <source>
        <dbReference type="EMBL" id="KIM71089.1"/>
    </source>
</evidence>
<dbReference type="OrthoDB" id="2686689at2759"/>
<dbReference type="InParanoid" id="A0A0C3ESN9"/>
<dbReference type="AlphaFoldDB" id="A0A0C3ESN9"/>
<reference evidence="2" key="2">
    <citation type="submission" date="2015-01" db="EMBL/GenBank/DDBJ databases">
        <title>Evolutionary Origins and Diversification of the Mycorrhizal Mutualists.</title>
        <authorList>
            <consortium name="DOE Joint Genome Institute"/>
            <consortium name="Mycorrhizal Genomics Consortium"/>
            <person name="Kohler A."/>
            <person name="Kuo A."/>
            <person name="Nagy L.G."/>
            <person name="Floudas D."/>
            <person name="Copeland A."/>
            <person name="Barry K.W."/>
            <person name="Cichocki N."/>
            <person name="Veneault-Fourrey C."/>
            <person name="LaButti K."/>
            <person name="Lindquist E.A."/>
            <person name="Lipzen A."/>
            <person name="Lundell T."/>
            <person name="Morin E."/>
            <person name="Murat C."/>
            <person name="Riley R."/>
            <person name="Ohm R."/>
            <person name="Sun H."/>
            <person name="Tunlid A."/>
            <person name="Henrissat B."/>
            <person name="Grigoriev I.V."/>
            <person name="Hibbett D.S."/>
            <person name="Martin F."/>
        </authorList>
    </citation>
    <scope>NUCLEOTIDE SEQUENCE [LARGE SCALE GENOMIC DNA]</scope>
    <source>
        <strain evidence="2">F 1598</strain>
    </source>
</reference>
<evidence type="ECO:0000313" key="2">
    <source>
        <dbReference type="Proteomes" id="UP000054166"/>
    </source>
</evidence>
<proteinExistence type="predicted"/>
<protein>
    <submittedName>
        <fullName evidence="1">Uncharacterized protein</fullName>
    </submittedName>
</protein>
<dbReference type="HOGENOM" id="CLU_101466_0_0_1"/>
<organism evidence="1 2">
    <name type="scientific">Piloderma croceum (strain F 1598)</name>
    <dbReference type="NCBI Taxonomy" id="765440"/>
    <lineage>
        <taxon>Eukaryota</taxon>
        <taxon>Fungi</taxon>
        <taxon>Dikarya</taxon>
        <taxon>Basidiomycota</taxon>
        <taxon>Agaricomycotina</taxon>
        <taxon>Agaricomycetes</taxon>
        <taxon>Agaricomycetidae</taxon>
        <taxon>Atheliales</taxon>
        <taxon>Atheliaceae</taxon>
        <taxon>Piloderma</taxon>
    </lineage>
</organism>
<dbReference type="Proteomes" id="UP000054166">
    <property type="component" value="Unassembled WGS sequence"/>
</dbReference>
<sequence>MDHDAVAPLQVQNIRAAYAELGRRVHVALRTQIGDVARLDVQRIECFQMLGYIEQHSALVNPAKKNVIENSVHEMLQHLEDAASMSSDPADAPPLTTSYLVHTGRPGRPSVYISRDVLAAALQYRGPTHLAHIFHCSSRTIRRMALEYGLVEPGPPVYVDYLHEDGHVYRFYTSSTGSVSDLSDDDLDSLVADMVQRFPNFGRRMIDGHLKHLGHRVPRSRVQASYLRVHGPPAASFGR</sequence>
<name>A0A0C3ESN9_PILCF</name>
<dbReference type="EMBL" id="KN833503">
    <property type="protein sequence ID" value="KIM71089.1"/>
    <property type="molecule type" value="Genomic_DNA"/>
</dbReference>
<gene>
    <name evidence="1" type="ORF">PILCRDRAFT_17393</name>
</gene>
<keyword evidence="2" id="KW-1185">Reference proteome</keyword>
<reference evidence="1 2" key="1">
    <citation type="submission" date="2014-04" db="EMBL/GenBank/DDBJ databases">
        <authorList>
            <consortium name="DOE Joint Genome Institute"/>
            <person name="Kuo A."/>
            <person name="Tarkka M."/>
            <person name="Buscot F."/>
            <person name="Kohler A."/>
            <person name="Nagy L.G."/>
            <person name="Floudas D."/>
            <person name="Copeland A."/>
            <person name="Barry K.W."/>
            <person name="Cichocki N."/>
            <person name="Veneault-Fourrey C."/>
            <person name="LaButti K."/>
            <person name="Lindquist E.A."/>
            <person name="Lipzen A."/>
            <person name="Lundell T."/>
            <person name="Morin E."/>
            <person name="Murat C."/>
            <person name="Sun H."/>
            <person name="Tunlid A."/>
            <person name="Henrissat B."/>
            <person name="Grigoriev I.V."/>
            <person name="Hibbett D.S."/>
            <person name="Martin F."/>
            <person name="Nordberg H.P."/>
            <person name="Cantor M.N."/>
            <person name="Hua S.X."/>
        </authorList>
    </citation>
    <scope>NUCLEOTIDE SEQUENCE [LARGE SCALE GENOMIC DNA]</scope>
    <source>
        <strain evidence="1 2">F 1598</strain>
    </source>
</reference>
<dbReference type="STRING" id="765440.A0A0C3ESN9"/>